<dbReference type="Pfam" id="PF02810">
    <property type="entry name" value="SEC-C"/>
    <property type="match status" value="1"/>
</dbReference>
<dbReference type="NCBIfam" id="NF001213">
    <property type="entry name" value="PRK00183.1"/>
    <property type="match status" value="1"/>
</dbReference>
<reference evidence="4 5" key="2">
    <citation type="journal article" date="2016" name="Genome Announc.">
        <title>Complete Genome Sequence of a Strain of Azospirillum thiophilum Isolated from a Sulfide Spring.</title>
        <authorList>
            <person name="Fomenkov A."/>
            <person name="Vincze T."/>
            <person name="Grabovich M."/>
            <person name="Anton B.P."/>
            <person name="Dubinina G."/>
            <person name="Orlova M."/>
            <person name="Belousova E."/>
            <person name="Roberts R.J."/>
        </authorList>
    </citation>
    <scope>NUCLEOTIDE SEQUENCE [LARGE SCALE GENOMIC DNA]</scope>
    <source>
        <strain evidence="4 5">BV-S</strain>
    </source>
</reference>
<dbReference type="RefSeq" id="WP_045583910.1">
    <property type="nucleotide sequence ID" value="NZ_CP012404.1"/>
</dbReference>
<gene>
    <name evidence="4" type="ORF">AL072_25110</name>
</gene>
<accession>A0AAC8W361</accession>
<dbReference type="KEGG" id="ati:AL072_25110"/>
<dbReference type="InterPro" id="IPR032710">
    <property type="entry name" value="NTF2-like_dom_sf"/>
</dbReference>
<evidence type="ECO:0000313" key="5">
    <source>
        <dbReference type="Proteomes" id="UP000069935"/>
    </source>
</evidence>
<dbReference type="HAMAP" id="MF_00612">
    <property type="entry name" value="UPF0225"/>
    <property type="match status" value="1"/>
</dbReference>
<dbReference type="Pfam" id="PF17775">
    <property type="entry name" value="YchJ_M-like"/>
    <property type="match status" value="1"/>
</dbReference>
<dbReference type="PANTHER" id="PTHR33747">
    <property type="entry name" value="UPF0225 PROTEIN SCO1677"/>
    <property type="match status" value="1"/>
</dbReference>
<evidence type="ECO:0000256" key="1">
    <source>
        <dbReference type="ARBA" id="ARBA00010839"/>
    </source>
</evidence>
<sequence>MTDTTTQTAAECPCRSGKPLDACCGPYLAGLPAPTAEALMRSRYSAFATGNIDYLHDTLLPSTREDFNREEIETWAKNSVWTGVEIRSAEAGQPGDAEGTVEFVARFSMNGKPMTHHETSRFSHQDGRWYYVDGILGARPRSGPKVGRNDPCPCGSGKKYKKCHGAAA</sequence>
<dbReference type="NCBIfam" id="NF002449">
    <property type="entry name" value="PRK01617.1"/>
    <property type="match status" value="1"/>
</dbReference>
<dbReference type="EMBL" id="CP012404">
    <property type="protein sequence ID" value="ALG74248.1"/>
    <property type="molecule type" value="Genomic_DNA"/>
</dbReference>
<protein>
    <recommendedName>
        <fullName evidence="2">UPF0225 protein AL072_25110</fullName>
    </recommendedName>
</protein>
<dbReference type="SUPFAM" id="SSF54427">
    <property type="entry name" value="NTF2-like"/>
    <property type="match status" value="1"/>
</dbReference>
<dbReference type="InterPro" id="IPR023006">
    <property type="entry name" value="YchJ-like"/>
</dbReference>
<reference evidence="5" key="1">
    <citation type="submission" date="2015-08" db="EMBL/GenBank/DDBJ databases">
        <title>Complete Genome Sequence of Azospirillum thiophilum BV-S.</title>
        <authorList>
            <person name="Fomenkov A."/>
            <person name="Vincze T."/>
            <person name="Grabovich M."/>
            <person name="Dubinina G."/>
            <person name="Orlova M."/>
            <person name="Belousova E."/>
            <person name="Roberts R.J."/>
        </authorList>
    </citation>
    <scope>NUCLEOTIDE SEQUENCE [LARGE SCALE GENOMIC DNA]</scope>
    <source>
        <strain evidence="5">BV-S</strain>
    </source>
</reference>
<dbReference type="InterPro" id="IPR048469">
    <property type="entry name" value="YchJ-like_M"/>
</dbReference>
<evidence type="ECO:0000313" key="4">
    <source>
        <dbReference type="EMBL" id="ALG74248.1"/>
    </source>
</evidence>
<evidence type="ECO:0000256" key="2">
    <source>
        <dbReference type="HAMAP-Rule" id="MF_00612"/>
    </source>
</evidence>
<evidence type="ECO:0000259" key="3">
    <source>
        <dbReference type="Pfam" id="PF17775"/>
    </source>
</evidence>
<organism evidence="4 5">
    <name type="scientific">Azospirillum thiophilum</name>
    <dbReference type="NCBI Taxonomy" id="528244"/>
    <lineage>
        <taxon>Bacteria</taxon>
        <taxon>Pseudomonadati</taxon>
        <taxon>Pseudomonadota</taxon>
        <taxon>Alphaproteobacteria</taxon>
        <taxon>Rhodospirillales</taxon>
        <taxon>Azospirillaceae</taxon>
        <taxon>Azospirillum</taxon>
    </lineage>
</organism>
<dbReference type="InterPro" id="IPR004027">
    <property type="entry name" value="SEC_C_motif"/>
</dbReference>
<dbReference type="PANTHER" id="PTHR33747:SF1">
    <property type="entry name" value="ADENYLATE CYCLASE-ASSOCIATED CAP C-TERMINAL DOMAIN-CONTAINING PROTEIN"/>
    <property type="match status" value="1"/>
</dbReference>
<proteinExistence type="inferred from homology"/>
<comment type="similarity">
    <text evidence="1 2">Belongs to the UPF0225 family.</text>
</comment>
<dbReference type="Gene3D" id="3.10.450.50">
    <property type="match status" value="1"/>
</dbReference>
<keyword evidence="5" id="KW-1185">Reference proteome</keyword>
<dbReference type="AlphaFoldDB" id="A0AAC8W361"/>
<dbReference type="SUPFAM" id="SSF103642">
    <property type="entry name" value="Sec-C motif"/>
    <property type="match status" value="1"/>
</dbReference>
<name>A0AAC8W361_9PROT</name>
<dbReference type="NCBIfam" id="NF002486">
    <property type="entry name" value="PRK01752.1"/>
    <property type="match status" value="1"/>
</dbReference>
<feature type="domain" description="YchJ-like middle NTF2-like" evidence="3">
    <location>
        <begin position="35"/>
        <end position="134"/>
    </location>
</feature>
<dbReference type="Proteomes" id="UP000069935">
    <property type="component" value="Chromosome 4"/>
</dbReference>